<evidence type="ECO:0000256" key="2">
    <source>
        <dbReference type="ARBA" id="ARBA00007935"/>
    </source>
</evidence>
<sequence length="325" mass="32402">MIRRISISFSLVGLALVCLIAALIVGPASISMSDAVAGLLGQADSATTAIMREVRLPRAIGALIVGAGLGASGAALQGFTRNDLAAPGLLGFSACAALGAVAALYFGLNRFILPAAIIGALIGAGVISVMARRQVGAAGLILAGIGIGALATALTGLLMNLAPNPWALSELVYWLMGTLENVDMAGLSVAVPLTLIGLVALILTGPALRALALGEDTAASLGVSLTRVQTSIVIGTALCIGSGVALAGAIGFVGLFVPHIMRRVTGPDPSKLITSSALAGGVFLLATDTIARLSAGPGTPLYLGIVTSLIGVPFFLYLALRRTGS</sequence>
<dbReference type="SUPFAM" id="SSF81345">
    <property type="entry name" value="ABC transporter involved in vitamin B12 uptake, BtuC"/>
    <property type="match status" value="1"/>
</dbReference>
<evidence type="ECO:0000256" key="3">
    <source>
        <dbReference type="ARBA" id="ARBA00022448"/>
    </source>
</evidence>
<evidence type="ECO:0000256" key="1">
    <source>
        <dbReference type="ARBA" id="ARBA00004651"/>
    </source>
</evidence>
<dbReference type="Gene3D" id="1.10.3470.10">
    <property type="entry name" value="ABC transporter involved in vitamin B12 uptake, BtuC"/>
    <property type="match status" value="1"/>
</dbReference>
<feature type="transmembrane region" description="Helical" evidence="8">
    <location>
        <begin position="138"/>
        <end position="159"/>
    </location>
</feature>
<protein>
    <submittedName>
        <fullName evidence="9">ABC transporter permease</fullName>
    </submittedName>
</protein>
<evidence type="ECO:0000313" key="9">
    <source>
        <dbReference type="EMBL" id="GLQ24200.1"/>
    </source>
</evidence>
<evidence type="ECO:0000256" key="5">
    <source>
        <dbReference type="ARBA" id="ARBA00022692"/>
    </source>
</evidence>
<dbReference type="Proteomes" id="UP001161391">
    <property type="component" value="Unassembled WGS sequence"/>
</dbReference>
<dbReference type="InterPro" id="IPR037294">
    <property type="entry name" value="ABC_BtuC-like"/>
</dbReference>
<dbReference type="PANTHER" id="PTHR30472:SF25">
    <property type="entry name" value="ABC TRANSPORTER PERMEASE PROTEIN MJ0876-RELATED"/>
    <property type="match status" value="1"/>
</dbReference>
<dbReference type="EMBL" id="BSNK01000002">
    <property type="protein sequence ID" value="GLQ24200.1"/>
    <property type="molecule type" value="Genomic_DNA"/>
</dbReference>
<feature type="transmembrane region" description="Helical" evidence="8">
    <location>
        <begin position="189"/>
        <end position="212"/>
    </location>
</feature>
<dbReference type="InterPro" id="IPR000522">
    <property type="entry name" value="ABC_transptr_permease_BtuC"/>
</dbReference>
<feature type="transmembrane region" description="Helical" evidence="8">
    <location>
        <begin position="232"/>
        <end position="260"/>
    </location>
</feature>
<feature type="transmembrane region" description="Helical" evidence="8">
    <location>
        <begin position="112"/>
        <end position="131"/>
    </location>
</feature>
<keyword evidence="3" id="KW-0813">Transport</keyword>
<comment type="subcellular location">
    <subcellularLocation>
        <location evidence="1">Cell membrane</location>
        <topology evidence="1">Multi-pass membrane protein</topology>
    </subcellularLocation>
</comment>
<reference evidence="9" key="1">
    <citation type="journal article" date="2014" name="Int. J. Syst. Evol. Microbiol.">
        <title>Complete genome of a new Firmicutes species belonging to the dominant human colonic microbiota ('Ruminococcus bicirculans') reveals two chromosomes and a selective capacity to utilize plant glucans.</title>
        <authorList>
            <consortium name="NISC Comparative Sequencing Program"/>
            <person name="Wegmann U."/>
            <person name="Louis P."/>
            <person name="Goesmann A."/>
            <person name="Henrissat B."/>
            <person name="Duncan S.H."/>
            <person name="Flint H.J."/>
        </authorList>
    </citation>
    <scope>NUCLEOTIDE SEQUENCE</scope>
    <source>
        <strain evidence="9">NBRC 108219</strain>
    </source>
</reference>
<evidence type="ECO:0000256" key="7">
    <source>
        <dbReference type="ARBA" id="ARBA00023136"/>
    </source>
</evidence>
<comment type="caution">
    <text evidence="9">The sequence shown here is derived from an EMBL/GenBank/DDBJ whole genome shotgun (WGS) entry which is preliminary data.</text>
</comment>
<dbReference type="Pfam" id="PF01032">
    <property type="entry name" value="FecCD"/>
    <property type="match status" value="1"/>
</dbReference>
<keyword evidence="5 8" id="KW-0812">Transmembrane</keyword>
<keyword evidence="6 8" id="KW-1133">Transmembrane helix</keyword>
<proteinExistence type="inferred from homology"/>
<gene>
    <name evidence="9" type="ORF">GCM10007853_20740</name>
</gene>
<keyword evidence="10" id="KW-1185">Reference proteome</keyword>
<keyword evidence="7 8" id="KW-0472">Membrane</keyword>
<reference evidence="9" key="2">
    <citation type="submission" date="2023-01" db="EMBL/GenBank/DDBJ databases">
        <title>Draft genome sequence of Algimonas ampicilliniresistens strain NBRC 108219.</title>
        <authorList>
            <person name="Sun Q."/>
            <person name="Mori K."/>
        </authorList>
    </citation>
    <scope>NUCLEOTIDE SEQUENCE</scope>
    <source>
        <strain evidence="9">NBRC 108219</strain>
    </source>
</reference>
<dbReference type="CDD" id="cd06550">
    <property type="entry name" value="TM_ABC_iron-siderophores_like"/>
    <property type="match status" value="1"/>
</dbReference>
<dbReference type="RefSeq" id="WP_284390383.1">
    <property type="nucleotide sequence ID" value="NZ_BSNK01000002.1"/>
</dbReference>
<keyword evidence="4" id="KW-1003">Cell membrane</keyword>
<evidence type="ECO:0000313" key="10">
    <source>
        <dbReference type="Proteomes" id="UP001161391"/>
    </source>
</evidence>
<organism evidence="9 10">
    <name type="scientific">Algimonas ampicilliniresistens</name>
    <dbReference type="NCBI Taxonomy" id="1298735"/>
    <lineage>
        <taxon>Bacteria</taxon>
        <taxon>Pseudomonadati</taxon>
        <taxon>Pseudomonadota</taxon>
        <taxon>Alphaproteobacteria</taxon>
        <taxon>Maricaulales</taxon>
        <taxon>Robiginitomaculaceae</taxon>
        <taxon>Algimonas</taxon>
    </lineage>
</organism>
<comment type="similarity">
    <text evidence="2">Belongs to the binding-protein-dependent transport system permease family. FecCD subfamily.</text>
</comment>
<feature type="transmembrane region" description="Helical" evidence="8">
    <location>
        <begin position="88"/>
        <end position="106"/>
    </location>
</feature>
<evidence type="ECO:0000256" key="8">
    <source>
        <dbReference type="SAM" id="Phobius"/>
    </source>
</evidence>
<dbReference type="PANTHER" id="PTHR30472">
    <property type="entry name" value="FERRIC ENTEROBACTIN TRANSPORT SYSTEM PERMEASE PROTEIN"/>
    <property type="match status" value="1"/>
</dbReference>
<accession>A0ABQ5VBX8</accession>
<evidence type="ECO:0000256" key="4">
    <source>
        <dbReference type="ARBA" id="ARBA00022475"/>
    </source>
</evidence>
<feature type="transmembrane region" description="Helical" evidence="8">
    <location>
        <begin position="59"/>
        <end position="76"/>
    </location>
</feature>
<name>A0ABQ5VBX8_9PROT</name>
<feature type="transmembrane region" description="Helical" evidence="8">
    <location>
        <begin position="301"/>
        <end position="320"/>
    </location>
</feature>
<evidence type="ECO:0000256" key="6">
    <source>
        <dbReference type="ARBA" id="ARBA00022989"/>
    </source>
</evidence>